<dbReference type="Proteomes" id="UP000008141">
    <property type="component" value="Unassembled WGS sequence"/>
</dbReference>
<sequence length="76" mass="8801">MCQVGSGFTDVDRAYLYEKLAGNTCERPPPCYKIRDPLKSVVLEVHADLRLVRSKVYASDYSLRFPRFDRISWDDA</sequence>
<evidence type="ECO:0000313" key="2">
    <source>
        <dbReference type="Proteomes" id="UP000008141"/>
    </source>
</evidence>
<evidence type="ECO:0000313" key="1">
    <source>
        <dbReference type="EMBL" id="EFN52776.1"/>
    </source>
</evidence>
<dbReference type="EMBL" id="GL433854">
    <property type="protein sequence ID" value="EFN52776.1"/>
    <property type="molecule type" value="Genomic_DNA"/>
</dbReference>
<gene>
    <name evidence="1" type="ORF">CHLNCDRAFT_138395</name>
</gene>
<dbReference type="InterPro" id="IPR012340">
    <property type="entry name" value="NA-bd_OB-fold"/>
</dbReference>
<dbReference type="InParanoid" id="E1ZMZ0"/>
<dbReference type="SUPFAM" id="SSF50249">
    <property type="entry name" value="Nucleic acid-binding proteins"/>
    <property type="match status" value="1"/>
</dbReference>
<keyword evidence="2" id="KW-1185">Reference proteome</keyword>
<proteinExistence type="predicted"/>
<dbReference type="GO" id="GO:0006297">
    <property type="term" value="P:nucleotide-excision repair, DNA gap filling"/>
    <property type="evidence" value="ECO:0007669"/>
    <property type="project" value="TreeGrafter"/>
</dbReference>
<organism evidence="2">
    <name type="scientific">Chlorella variabilis</name>
    <name type="common">Green alga</name>
    <dbReference type="NCBI Taxonomy" id="554065"/>
    <lineage>
        <taxon>Eukaryota</taxon>
        <taxon>Viridiplantae</taxon>
        <taxon>Chlorophyta</taxon>
        <taxon>core chlorophytes</taxon>
        <taxon>Trebouxiophyceae</taxon>
        <taxon>Chlorellales</taxon>
        <taxon>Chlorellaceae</taxon>
        <taxon>Chlorella clade</taxon>
        <taxon>Chlorella</taxon>
    </lineage>
</organism>
<dbReference type="GeneID" id="17352277"/>
<protein>
    <submittedName>
        <fullName evidence="1">Uncharacterized protein</fullName>
    </submittedName>
</protein>
<dbReference type="RefSeq" id="XP_005844878.1">
    <property type="nucleotide sequence ID" value="XM_005844816.1"/>
</dbReference>
<dbReference type="GO" id="GO:0032807">
    <property type="term" value="C:DNA ligase IV complex"/>
    <property type="evidence" value="ECO:0007669"/>
    <property type="project" value="TreeGrafter"/>
</dbReference>
<dbReference type="KEGG" id="cvr:CHLNCDRAFT_138395"/>
<dbReference type="PANTHER" id="PTHR45997">
    <property type="entry name" value="DNA LIGASE 4"/>
    <property type="match status" value="1"/>
</dbReference>
<dbReference type="GO" id="GO:0006303">
    <property type="term" value="P:double-strand break repair via nonhomologous end joining"/>
    <property type="evidence" value="ECO:0007669"/>
    <property type="project" value="TreeGrafter"/>
</dbReference>
<dbReference type="InterPro" id="IPR029710">
    <property type="entry name" value="LIG4"/>
</dbReference>
<dbReference type="GO" id="GO:0005524">
    <property type="term" value="F:ATP binding"/>
    <property type="evidence" value="ECO:0007669"/>
    <property type="project" value="InterPro"/>
</dbReference>
<dbReference type="OrthoDB" id="151490at2759"/>
<dbReference type="GO" id="GO:0003910">
    <property type="term" value="F:DNA ligase (ATP) activity"/>
    <property type="evidence" value="ECO:0007669"/>
    <property type="project" value="InterPro"/>
</dbReference>
<dbReference type="STRING" id="554065.E1ZMZ0"/>
<accession>E1ZMZ0</accession>
<reference evidence="1 2" key="1">
    <citation type="journal article" date="2010" name="Plant Cell">
        <title>The Chlorella variabilis NC64A genome reveals adaptation to photosymbiosis, coevolution with viruses, and cryptic sex.</title>
        <authorList>
            <person name="Blanc G."/>
            <person name="Duncan G."/>
            <person name="Agarkova I."/>
            <person name="Borodovsky M."/>
            <person name="Gurnon J."/>
            <person name="Kuo A."/>
            <person name="Lindquist E."/>
            <person name="Lucas S."/>
            <person name="Pangilinan J."/>
            <person name="Polle J."/>
            <person name="Salamov A."/>
            <person name="Terry A."/>
            <person name="Yamada T."/>
            <person name="Dunigan D.D."/>
            <person name="Grigoriev I.V."/>
            <person name="Claverie J.M."/>
            <person name="Van Etten J.L."/>
        </authorList>
    </citation>
    <scope>NUCLEOTIDE SEQUENCE [LARGE SCALE GENOMIC DNA]</scope>
    <source>
        <strain evidence="1 2">NC64A</strain>
    </source>
</reference>
<dbReference type="PANTHER" id="PTHR45997:SF1">
    <property type="entry name" value="DNA LIGASE 4"/>
    <property type="match status" value="1"/>
</dbReference>
<dbReference type="AlphaFoldDB" id="E1ZMZ0"/>
<dbReference type="GO" id="GO:0003677">
    <property type="term" value="F:DNA binding"/>
    <property type="evidence" value="ECO:0007669"/>
    <property type="project" value="InterPro"/>
</dbReference>
<dbReference type="Gene3D" id="2.40.50.140">
    <property type="entry name" value="Nucleic acid-binding proteins"/>
    <property type="match status" value="1"/>
</dbReference>
<name>E1ZMZ0_CHLVA</name>